<gene>
    <name evidence="2" type="ORF">BaRGS_00003353</name>
</gene>
<keyword evidence="3" id="KW-1185">Reference proteome</keyword>
<feature type="chain" id="PRO_5044820221" evidence="1">
    <location>
        <begin position="18"/>
        <end position="192"/>
    </location>
</feature>
<comment type="caution">
    <text evidence="2">The sequence shown here is derived from an EMBL/GenBank/DDBJ whole genome shotgun (WGS) entry which is preliminary data.</text>
</comment>
<keyword evidence="1" id="KW-0732">Signal</keyword>
<dbReference type="EMBL" id="JACVVK020000011">
    <property type="protein sequence ID" value="KAK7505191.1"/>
    <property type="molecule type" value="Genomic_DNA"/>
</dbReference>
<name>A0ABD0M125_9CAEN</name>
<accession>A0ABD0M125</accession>
<feature type="signal peptide" evidence="1">
    <location>
        <begin position="1"/>
        <end position="17"/>
    </location>
</feature>
<dbReference type="Proteomes" id="UP001519460">
    <property type="component" value="Unassembled WGS sequence"/>
</dbReference>
<organism evidence="2 3">
    <name type="scientific">Batillaria attramentaria</name>
    <dbReference type="NCBI Taxonomy" id="370345"/>
    <lineage>
        <taxon>Eukaryota</taxon>
        <taxon>Metazoa</taxon>
        <taxon>Spiralia</taxon>
        <taxon>Lophotrochozoa</taxon>
        <taxon>Mollusca</taxon>
        <taxon>Gastropoda</taxon>
        <taxon>Caenogastropoda</taxon>
        <taxon>Sorbeoconcha</taxon>
        <taxon>Cerithioidea</taxon>
        <taxon>Batillariidae</taxon>
        <taxon>Batillaria</taxon>
    </lineage>
</organism>
<sequence>MWPTGTALVLLQNLLLTIHDNKCYFALVKEDSSHPWNLTDHKQEVENYMKSLIERNRGSNIQPASLEDARKEFNDLLADFHCLDKYVYLMELDHYVVFPQDYVMSLIEKHRDIPLASLDAARDEFNDLLADFHCTNKDVYITELDLTTAVDENGNPFSQFGGKLLGGAAAASVIVGQSVFQFFNPLSWPWIG</sequence>
<dbReference type="AlphaFoldDB" id="A0ABD0M125"/>
<protein>
    <submittedName>
        <fullName evidence="2">Uncharacterized protein</fullName>
    </submittedName>
</protein>
<proteinExistence type="predicted"/>
<reference evidence="2 3" key="1">
    <citation type="journal article" date="2023" name="Sci. Data">
        <title>Genome assembly of the Korean intertidal mud-creeper Batillaria attramentaria.</title>
        <authorList>
            <person name="Patra A.K."/>
            <person name="Ho P.T."/>
            <person name="Jun S."/>
            <person name="Lee S.J."/>
            <person name="Kim Y."/>
            <person name="Won Y.J."/>
        </authorList>
    </citation>
    <scope>NUCLEOTIDE SEQUENCE [LARGE SCALE GENOMIC DNA]</scope>
    <source>
        <strain evidence="2">Wonlab-2016</strain>
    </source>
</reference>
<evidence type="ECO:0000313" key="2">
    <source>
        <dbReference type="EMBL" id="KAK7505191.1"/>
    </source>
</evidence>
<evidence type="ECO:0000313" key="3">
    <source>
        <dbReference type="Proteomes" id="UP001519460"/>
    </source>
</evidence>
<evidence type="ECO:0000256" key="1">
    <source>
        <dbReference type="SAM" id="SignalP"/>
    </source>
</evidence>